<name>A0ABT8J1L4_9MICO</name>
<evidence type="ECO:0000313" key="2">
    <source>
        <dbReference type="Proteomes" id="UP001174210"/>
    </source>
</evidence>
<dbReference type="RefSeq" id="WP_301219831.1">
    <property type="nucleotide sequence ID" value="NZ_JAROCB010000004.1"/>
</dbReference>
<proteinExistence type="predicted"/>
<accession>A0ABT8J1L4</accession>
<organism evidence="1 2">
    <name type="scientific">Leifsonia virtsii</name>
    <dbReference type="NCBI Taxonomy" id="3035915"/>
    <lineage>
        <taxon>Bacteria</taxon>
        <taxon>Bacillati</taxon>
        <taxon>Actinomycetota</taxon>
        <taxon>Actinomycetes</taxon>
        <taxon>Micrococcales</taxon>
        <taxon>Microbacteriaceae</taxon>
        <taxon>Leifsonia</taxon>
    </lineage>
</organism>
<sequence length="46" mass="5128">MSDFITPPRARRSFRHPENADLARPAVAALDEIASEEDDLDLEVCS</sequence>
<reference evidence="1" key="1">
    <citation type="submission" date="2023-03" db="EMBL/GenBank/DDBJ databases">
        <title>MT1 and MT2 Draft Genomes of Novel Species.</title>
        <authorList>
            <person name="Venkateswaran K."/>
        </authorList>
    </citation>
    <scope>NUCLEOTIDE SEQUENCE</scope>
    <source>
        <strain evidence="1">F6_8S_P_1A</strain>
    </source>
</reference>
<keyword evidence="2" id="KW-1185">Reference proteome</keyword>
<comment type="caution">
    <text evidence="1">The sequence shown here is derived from an EMBL/GenBank/DDBJ whole genome shotgun (WGS) entry which is preliminary data.</text>
</comment>
<gene>
    <name evidence="1" type="ORF">P5G59_15140</name>
</gene>
<evidence type="ECO:0000313" key="1">
    <source>
        <dbReference type="EMBL" id="MDN4598487.1"/>
    </source>
</evidence>
<protein>
    <submittedName>
        <fullName evidence="1">Uncharacterized protein</fullName>
    </submittedName>
</protein>
<dbReference type="EMBL" id="JAROCB010000004">
    <property type="protein sequence ID" value="MDN4598487.1"/>
    <property type="molecule type" value="Genomic_DNA"/>
</dbReference>
<dbReference type="Proteomes" id="UP001174210">
    <property type="component" value="Unassembled WGS sequence"/>
</dbReference>